<protein>
    <submittedName>
        <fullName evidence="1">Uncharacterized protein</fullName>
    </submittedName>
</protein>
<keyword evidence="2" id="KW-1185">Reference proteome</keyword>
<organism evidence="1 2">
    <name type="scientific">Mortierella alpina</name>
    <name type="common">Oleaginous fungus</name>
    <name type="synonym">Mortierella renispora</name>
    <dbReference type="NCBI Taxonomy" id="64518"/>
    <lineage>
        <taxon>Eukaryota</taxon>
        <taxon>Fungi</taxon>
        <taxon>Fungi incertae sedis</taxon>
        <taxon>Mucoromycota</taxon>
        <taxon>Mortierellomycotina</taxon>
        <taxon>Mortierellomycetes</taxon>
        <taxon>Mortierellales</taxon>
        <taxon>Mortierellaceae</taxon>
        <taxon>Mortierella</taxon>
    </lineage>
</organism>
<proteinExistence type="predicted"/>
<gene>
    <name evidence="1" type="ORF">BGZ70_009289</name>
</gene>
<dbReference type="Proteomes" id="UP000738359">
    <property type="component" value="Unassembled WGS sequence"/>
</dbReference>
<name>A0A9P6J250_MORAP</name>
<dbReference type="EMBL" id="JAAAHY010000741">
    <property type="protein sequence ID" value="KAF9958201.1"/>
    <property type="molecule type" value="Genomic_DNA"/>
</dbReference>
<evidence type="ECO:0000313" key="2">
    <source>
        <dbReference type="Proteomes" id="UP000738359"/>
    </source>
</evidence>
<sequence length="182" mass="21592">MNLTGSVSQLVEQIEESLSDIDPPEDNYPEDPWTAEHFRRMVPHYLQSKDQNRWLLNHISIQKVRYFDKVRIVVIRVKLWIKEDEKTGLAYVPEQETSLVRNVLTVDSHWITEQAEALAEDIETVNVEQALLGLTTTFPRREGYVDDRSFCEMIEEEEEAEEQEEQYEFFGRSRFNLQKLRI</sequence>
<reference evidence="1" key="1">
    <citation type="journal article" date="2020" name="Fungal Divers.">
        <title>Resolving the Mortierellaceae phylogeny through synthesis of multi-gene phylogenetics and phylogenomics.</title>
        <authorList>
            <person name="Vandepol N."/>
            <person name="Liber J."/>
            <person name="Desiro A."/>
            <person name="Na H."/>
            <person name="Kennedy M."/>
            <person name="Barry K."/>
            <person name="Grigoriev I.V."/>
            <person name="Miller A.N."/>
            <person name="O'Donnell K."/>
            <person name="Stajich J.E."/>
            <person name="Bonito G."/>
        </authorList>
    </citation>
    <scope>NUCLEOTIDE SEQUENCE</scope>
    <source>
        <strain evidence="1">CK1249</strain>
    </source>
</reference>
<dbReference type="OrthoDB" id="2441166at2759"/>
<accession>A0A9P6J250</accession>
<comment type="caution">
    <text evidence="1">The sequence shown here is derived from an EMBL/GenBank/DDBJ whole genome shotgun (WGS) entry which is preliminary data.</text>
</comment>
<dbReference type="AlphaFoldDB" id="A0A9P6J250"/>
<evidence type="ECO:0000313" key="1">
    <source>
        <dbReference type="EMBL" id="KAF9958201.1"/>
    </source>
</evidence>